<dbReference type="InterPro" id="IPR036249">
    <property type="entry name" value="Thioredoxin-like_sf"/>
</dbReference>
<evidence type="ECO:0000313" key="1">
    <source>
        <dbReference type="EMBL" id="ADJ53169.1"/>
    </source>
</evidence>
<keyword evidence="2" id="KW-1185">Reference proteome</keyword>
<dbReference type="GeneID" id="10359165"/>
<dbReference type="KEGG" id="vg:10359165"/>
<dbReference type="EMBL" id="HM242243">
    <property type="protein sequence ID" value="ADJ53169.1"/>
    <property type="molecule type" value="Genomic_DNA"/>
</dbReference>
<dbReference type="Gene3D" id="3.40.30.10">
    <property type="entry name" value="Glutaredoxin"/>
    <property type="match status" value="1"/>
</dbReference>
<reference evidence="1 2" key="1">
    <citation type="journal article" date="2010" name="J. Bacteriol.">
        <title>Brochothrix thermosphacta bacteriophages feature heterogeneous and highly mosaic genomes and utilize unique prophage insertion sites.</title>
        <authorList>
            <person name="Kilcher S."/>
            <person name="Loessner M.J."/>
            <person name="Klumpp J."/>
        </authorList>
    </citation>
    <scope>NUCLEOTIDE SEQUENCE [LARGE SCALE GENOMIC DNA]</scope>
</reference>
<dbReference type="SUPFAM" id="SSF52833">
    <property type="entry name" value="Thioredoxin-like"/>
    <property type="match status" value="1"/>
</dbReference>
<sequence>MTEAIEHVYDVLGSKIENEVEAGKRYFLKLEKNNCGQCLMLGMAIAEYVEDEKSVKVISANIDDPAFTGPTGNRDLFDAVLADDIRAFPTLLLMEGETVLSRHTGVLTEDDLHDIAKGDI</sequence>
<dbReference type="Proteomes" id="UP000000331">
    <property type="component" value="Segment"/>
</dbReference>
<name>D9J0T2_9CAUD</name>
<evidence type="ECO:0000313" key="2">
    <source>
        <dbReference type="Proteomes" id="UP000000331"/>
    </source>
</evidence>
<protein>
    <submittedName>
        <fullName evidence="1">Gp135</fullName>
    </submittedName>
</protein>
<proteinExistence type="predicted"/>
<organism evidence="1 2">
    <name type="scientific">Brochothrix phage A9</name>
    <dbReference type="NCBI Taxonomy" id="857312"/>
    <lineage>
        <taxon>Viruses</taxon>
        <taxon>Duplodnaviria</taxon>
        <taxon>Heunggongvirae</taxon>
        <taxon>Uroviricota</taxon>
        <taxon>Caudoviricetes</taxon>
        <taxon>Herelleviridae</taxon>
        <taxon>Klumppvirus</taxon>
        <taxon>Klumppvirus A9</taxon>
    </lineage>
</organism>
<dbReference type="CDD" id="cd02947">
    <property type="entry name" value="TRX_family"/>
    <property type="match status" value="1"/>
</dbReference>
<accession>D9J0T2</accession>
<dbReference type="RefSeq" id="YP_004301468.1">
    <property type="nucleotide sequence ID" value="NC_015253.1"/>
</dbReference>